<keyword evidence="2" id="KW-0812">Transmembrane</keyword>
<feature type="region of interest" description="Disordered" evidence="1">
    <location>
        <begin position="481"/>
        <end position="524"/>
    </location>
</feature>
<evidence type="ECO:0000256" key="2">
    <source>
        <dbReference type="SAM" id="Phobius"/>
    </source>
</evidence>
<feature type="region of interest" description="Disordered" evidence="1">
    <location>
        <begin position="870"/>
        <end position="891"/>
    </location>
</feature>
<dbReference type="InterPro" id="IPR029787">
    <property type="entry name" value="Nucleotide_cyclase"/>
</dbReference>
<feature type="compositionally biased region" description="Low complexity" evidence="1">
    <location>
        <begin position="511"/>
        <end position="523"/>
    </location>
</feature>
<dbReference type="InterPro" id="IPR001054">
    <property type="entry name" value="A/G_cyclase"/>
</dbReference>
<sequence length="1007" mass="109944">MSLDWGQQIQQRLLRVPAAIFVGLIVFVSALCCGVIAFLPLYFPVNHLARETLIEFTDATADVTIDKVQRRFDVFRSQALLAQKILAETPAFVDLDSVNHDSDALLPLQDTLLWFARSLDASSLFLIIYHGLKNGLIVSPYSIFDPVHFERKPGLITVANLSQASWTSYIVNAYYRLDTFQPLNITSPFTRNTSNRFNVAIRPYTPVFQQAGYTLRWSPIYIGVTYRATRTSSIGFGSSWGTSGGHQGNVSARNTVGIHGYTKDVVSFFKTLKIAKTGVAFLVDVASRAFVGGNIADESLRFEPTIVNGSASPTLTTPQLMLLEQLQDPRVVDVIHAASSSHNVSQNMLLTCTSDHAGEGGDPSCLLAYDHGTKRIYRMRDSSSFSLVENVVSVVHISEVRDEFGLNMRLVIIIPSDDFVGAMRAGVIQSLVAASVAITALMVFVAAVTQLWLLRPLGEIARVLSKIVDCVGDDDTFTEASCTNGKSGAGGQTESTPQRNDDETGNLVAPSGSSSDHCSSSTSPALPSLVIIPSTHNHSTNNVDYNANNARRSPPAVARRKKPRQLFHHRRHHPRFLRIEVESIATNGVRELTIIKRGLLKLLSALEIVGLFLPEMTTTDNELVEAEVVPSTIADSIPLVLAAGGNKDVLPLAAPTKTLSPRGKVIVTTIAANFVKLQRLLEHVNDSPSTFVALHTEYLKIVFDSCRAHGGTVDLFYGDRIWAHFNAEKRLPGHALKACRAVLAIEDALKQRLSCKTHTAPLDEALQIRVRLGAATTEAICGVMGSSEVKRFTVVGPCVRKATFLSNSAADRRLPLRGKNGSDVPAMLNTTMQPVDLKKKVMSDAFPFSSLVSDKTVELASIRTSCQTARVPIPDPLSSSPPFGHKNNNTRSSHNNTQFASIIFRHVRVSALPQGRTTDSGTAERVVISTPVFLHRVLEEYPEHVIAVGGSDAASAALNRLKAANAIFELLAAGDDETNALMQKMSALPFLEDEWLLRQLQRERFQI</sequence>
<organism evidence="4 5">
    <name type="scientific">Bodo saltans</name>
    <name type="common">Flagellated protozoan</name>
    <dbReference type="NCBI Taxonomy" id="75058"/>
    <lineage>
        <taxon>Eukaryota</taxon>
        <taxon>Discoba</taxon>
        <taxon>Euglenozoa</taxon>
        <taxon>Kinetoplastea</taxon>
        <taxon>Metakinetoplastina</taxon>
        <taxon>Eubodonida</taxon>
        <taxon>Bodonidae</taxon>
        <taxon>Bodo</taxon>
    </lineage>
</organism>
<feature type="compositionally biased region" description="Polar residues" evidence="1">
    <location>
        <begin position="877"/>
        <end position="891"/>
    </location>
</feature>
<keyword evidence="2" id="KW-0472">Membrane</keyword>
<evidence type="ECO:0000256" key="1">
    <source>
        <dbReference type="SAM" id="MobiDB-lite"/>
    </source>
</evidence>
<dbReference type="PROSITE" id="PS50125">
    <property type="entry name" value="GUANYLATE_CYCLASE_2"/>
    <property type="match status" value="1"/>
</dbReference>
<feature type="region of interest" description="Disordered" evidence="1">
    <location>
        <begin position="540"/>
        <end position="566"/>
    </location>
</feature>
<reference evidence="5" key="1">
    <citation type="submission" date="2015-09" db="EMBL/GenBank/DDBJ databases">
        <authorList>
            <consortium name="Pathogen Informatics"/>
        </authorList>
    </citation>
    <scope>NUCLEOTIDE SEQUENCE [LARGE SCALE GENOMIC DNA]</scope>
    <source>
        <strain evidence="5">Lake Konstanz</strain>
    </source>
</reference>
<evidence type="ECO:0000259" key="3">
    <source>
        <dbReference type="PROSITE" id="PS50125"/>
    </source>
</evidence>
<accession>A0A0S4JRY5</accession>
<evidence type="ECO:0000313" key="5">
    <source>
        <dbReference type="Proteomes" id="UP000051952"/>
    </source>
</evidence>
<evidence type="ECO:0000313" key="4">
    <source>
        <dbReference type="EMBL" id="CUG92148.1"/>
    </source>
</evidence>
<feature type="compositionally biased region" description="Polar residues" evidence="1">
    <location>
        <begin position="540"/>
        <end position="551"/>
    </location>
</feature>
<dbReference type="Gene3D" id="3.30.70.1230">
    <property type="entry name" value="Nucleotide cyclase"/>
    <property type="match status" value="1"/>
</dbReference>
<dbReference type="EMBL" id="CYKH01002010">
    <property type="protein sequence ID" value="CUG92148.1"/>
    <property type="molecule type" value="Genomic_DNA"/>
</dbReference>
<dbReference type="GO" id="GO:0035556">
    <property type="term" value="P:intracellular signal transduction"/>
    <property type="evidence" value="ECO:0007669"/>
    <property type="project" value="InterPro"/>
</dbReference>
<feature type="transmembrane region" description="Helical" evidence="2">
    <location>
        <begin position="20"/>
        <end position="43"/>
    </location>
</feature>
<keyword evidence="2" id="KW-1133">Transmembrane helix</keyword>
<dbReference type="AlphaFoldDB" id="A0A0S4JRY5"/>
<gene>
    <name evidence="4" type="ORF">BSAL_35760</name>
</gene>
<feature type="compositionally biased region" description="Polar residues" evidence="1">
    <location>
        <begin position="481"/>
        <end position="498"/>
    </location>
</feature>
<dbReference type="VEuPathDB" id="TriTrypDB:BSAL_35760"/>
<dbReference type="CDD" id="cd07302">
    <property type="entry name" value="CHD"/>
    <property type="match status" value="1"/>
</dbReference>
<protein>
    <submittedName>
        <fullName evidence="4">Adenylate cyclase, putative</fullName>
    </submittedName>
</protein>
<dbReference type="SUPFAM" id="SSF55073">
    <property type="entry name" value="Nucleotide cyclase"/>
    <property type="match status" value="1"/>
</dbReference>
<feature type="transmembrane region" description="Helical" evidence="2">
    <location>
        <begin position="431"/>
        <end position="453"/>
    </location>
</feature>
<name>A0A0S4JRY5_BODSA</name>
<proteinExistence type="predicted"/>
<keyword evidence="5" id="KW-1185">Reference proteome</keyword>
<feature type="domain" description="Guanylate cyclase" evidence="3">
    <location>
        <begin position="665"/>
        <end position="806"/>
    </location>
</feature>
<dbReference type="Proteomes" id="UP000051952">
    <property type="component" value="Unassembled WGS sequence"/>
</dbReference>
<dbReference type="GO" id="GO:0009190">
    <property type="term" value="P:cyclic nucleotide biosynthetic process"/>
    <property type="evidence" value="ECO:0007669"/>
    <property type="project" value="InterPro"/>
</dbReference>